<feature type="compositionally biased region" description="Polar residues" evidence="1">
    <location>
        <begin position="254"/>
        <end position="271"/>
    </location>
</feature>
<dbReference type="Proteomes" id="UP000799778">
    <property type="component" value="Unassembled WGS sequence"/>
</dbReference>
<dbReference type="GeneID" id="54288298"/>
<proteinExistence type="predicted"/>
<accession>A0A6A5Y444</accession>
<dbReference type="RefSeq" id="XP_033388661.1">
    <property type="nucleotide sequence ID" value="XM_033530901.1"/>
</dbReference>
<reference evidence="2" key="1">
    <citation type="journal article" date="2020" name="Stud. Mycol.">
        <title>101 Dothideomycetes genomes: a test case for predicting lifestyles and emergence of pathogens.</title>
        <authorList>
            <person name="Haridas S."/>
            <person name="Albert R."/>
            <person name="Binder M."/>
            <person name="Bloem J."/>
            <person name="Labutti K."/>
            <person name="Salamov A."/>
            <person name="Andreopoulos B."/>
            <person name="Baker S."/>
            <person name="Barry K."/>
            <person name="Bills G."/>
            <person name="Bluhm B."/>
            <person name="Cannon C."/>
            <person name="Castanera R."/>
            <person name="Culley D."/>
            <person name="Daum C."/>
            <person name="Ezra D."/>
            <person name="Gonzalez J."/>
            <person name="Henrissat B."/>
            <person name="Kuo A."/>
            <person name="Liang C."/>
            <person name="Lipzen A."/>
            <person name="Lutzoni F."/>
            <person name="Magnuson J."/>
            <person name="Mondo S."/>
            <person name="Nolan M."/>
            <person name="Ohm R."/>
            <person name="Pangilinan J."/>
            <person name="Park H.-J."/>
            <person name="Ramirez L."/>
            <person name="Alfaro M."/>
            <person name="Sun H."/>
            <person name="Tritt A."/>
            <person name="Yoshinaga Y."/>
            <person name="Zwiers L.-H."/>
            <person name="Turgeon B."/>
            <person name="Goodwin S."/>
            <person name="Spatafora J."/>
            <person name="Crous P."/>
            <person name="Grigoriev I."/>
        </authorList>
    </citation>
    <scope>NUCLEOTIDE SEQUENCE</scope>
    <source>
        <strain evidence="2">CBS 175.79</strain>
    </source>
</reference>
<protein>
    <submittedName>
        <fullName evidence="2">Uncharacterized protein</fullName>
    </submittedName>
</protein>
<evidence type="ECO:0000313" key="3">
    <source>
        <dbReference type="Proteomes" id="UP000799778"/>
    </source>
</evidence>
<name>A0A6A5Y444_9PLEO</name>
<feature type="region of interest" description="Disordered" evidence="1">
    <location>
        <begin position="155"/>
        <end position="346"/>
    </location>
</feature>
<gene>
    <name evidence="2" type="ORF">BU24DRAFT_448616</name>
</gene>
<feature type="region of interest" description="Disordered" evidence="1">
    <location>
        <begin position="1"/>
        <end position="57"/>
    </location>
</feature>
<feature type="compositionally biased region" description="Polar residues" evidence="1">
    <location>
        <begin position="155"/>
        <end position="177"/>
    </location>
</feature>
<keyword evidence="3" id="KW-1185">Reference proteome</keyword>
<evidence type="ECO:0000313" key="2">
    <source>
        <dbReference type="EMBL" id="KAF2020322.1"/>
    </source>
</evidence>
<feature type="compositionally biased region" description="Polar residues" evidence="1">
    <location>
        <begin position="225"/>
        <end position="243"/>
    </location>
</feature>
<organism evidence="2 3">
    <name type="scientific">Aaosphaeria arxii CBS 175.79</name>
    <dbReference type="NCBI Taxonomy" id="1450172"/>
    <lineage>
        <taxon>Eukaryota</taxon>
        <taxon>Fungi</taxon>
        <taxon>Dikarya</taxon>
        <taxon>Ascomycota</taxon>
        <taxon>Pezizomycotina</taxon>
        <taxon>Dothideomycetes</taxon>
        <taxon>Pleosporomycetidae</taxon>
        <taxon>Pleosporales</taxon>
        <taxon>Pleosporales incertae sedis</taxon>
        <taxon>Aaosphaeria</taxon>
    </lineage>
</organism>
<evidence type="ECO:0000256" key="1">
    <source>
        <dbReference type="SAM" id="MobiDB-lite"/>
    </source>
</evidence>
<feature type="compositionally biased region" description="Basic and acidic residues" evidence="1">
    <location>
        <begin position="244"/>
        <end position="253"/>
    </location>
</feature>
<sequence length="412" mass="44754">MNQSLSTKLVAHSPRTPKPGQKAKSRKGKPPAIIHDNLDDRDPLDDPADDKGWGHINNCSERVPYPFDLESIRSSPDDISTTAPDAAGNIDTDAVVHQQSQRFRDYGANSIEKIDSTKPEICNLNEGVVTDSIEPDNNEQAISCTAGEAVMSHQDPLSVSQSISTKDQECSNVSGSTLKRKHTTITRDNEIPPTELVDLTSDAEPAHTPPVSKRRKTHASPATDARQTPNHLSSPTDGSSNDGRNARLADREGSQLTSHIHSQAGQPTLNKPSPAHNPEAELWPQTDIRDGNLMFTPEPPSTSSSCPRHPSRDEEAHFHSSRANILRGRSRGAKKPNIPEDGSSATPTCEVIASGQLSVPLDAPVVYFVIPCSKMTMPLQPASITREKNFKVLQMTKVSDFHVVLGYKSESS</sequence>
<dbReference type="EMBL" id="ML978067">
    <property type="protein sequence ID" value="KAF2020322.1"/>
    <property type="molecule type" value="Genomic_DNA"/>
</dbReference>
<dbReference type="AlphaFoldDB" id="A0A6A5Y444"/>